<feature type="coiled-coil region" evidence="1">
    <location>
        <begin position="69"/>
        <end position="105"/>
    </location>
</feature>
<evidence type="ECO:0000313" key="3">
    <source>
        <dbReference type="Proteomes" id="UP000326688"/>
    </source>
</evidence>
<protein>
    <submittedName>
        <fullName evidence="2">Uncharacterized protein</fullName>
    </submittedName>
</protein>
<keyword evidence="1" id="KW-0175">Coiled coil</keyword>
<sequence>MTRKRLTLKSKKKQIEKKNFEKQFNKAVKNGAYIYLMDKDIQKKAIKLLGYDKSTLNIIVDMARDTDYKRNADRFIKNEQKRKEKEEKRKERDKTKERKKIVENLNKLDLTHESKQKIISDTHLGLLKFVGKEDAEENIRKELVNKVTDLFFGDGSGKGILKGAFQRNLPKHKIDSFVNEVNKFIMSSNDAVSKVSNFYENIDKYFEFIYEENMVEKGYYTHGVHDVEMGYILEDLLATFKTGLKQ</sequence>
<gene>
    <name evidence="2" type="ORF">CPD2_03</name>
</gene>
<accession>A0A5H2QW28</accession>
<dbReference type="EMBL" id="MH999279">
    <property type="protein sequence ID" value="AYR04260.1"/>
    <property type="molecule type" value="Genomic_DNA"/>
</dbReference>
<evidence type="ECO:0000256" key="1">
    <source>
        <dbReference type="SAM" id="Coils"/>
    </source>
</evidence>
<evidence type="ECO:0000313" key="2">
    <source>
        <dbReference type="EMBL" id="AYR04260.1"/>
    </source>
</evidence>
<keyword evidence="3" id="KW-1185">Reference proteome</keyword>
<reference evidence="2 3" key="1">
    <citation type="submission" date="2018-09" db="EMBL/GenBank/DDBJ databases">
        <title>Complete genome sequence of Clostridium perfringens phage CPD2.</title>
        <authorList>
            <person name="Shin D."/>
            <person name="Ryu S."/>
        </authorList>
    </citation>
    <scope>NUCLEOTIDE SEQUENCE [LARGE SCALE GENOMIC DNA]</scope>
</reference>
<organism evidence="2 3">
    <name type="scientific">Clostridium phage CPD2</name>
    <dbReference type="NCBI Taxonomy" id="2420237"/>
    <lineage>
        <taxon>Viruses</taxon>
        <taxon>Duplodnaviria</taxon>
        <taxon>Heunggongvirae</taxon>
        <taxon>Uroviricota</taxon>
        <taxon>Caudoviricetes</taxon>
        <taxon>Guelinviridae</taxon>
        <taxon>Denniswatsonvirinae</taxon>
        <taxon>Gregsiragusavirus</taxon>
        <taxon>Gregsiragusavirus CPD2</taxon>
    </lineage>
</organism>
<name>A0A5H2QW28_9CAUD</name>
<dbReference type="Proteomes" id="UP000326688">
    <property type="component" value="Segment"/>
</dbReference>
<proteinExistence type="predicted"/>